<name>A0A081BCY7_9HYPH</name>
<keyword evidence="1" id="KW-0472">Membrane</keyword>
<feature type="transmembrane region" description="Helical" evidence="1">
    <location>
        <begin position="142"/>
        <end position="161"/>
    </location>
</feature>
<feature type="transmembrane region" description="Helical" evidence="1">
    <location>
        <begin position="12"/>
        <end position="29"/>
    </location>
</feature>
<protein>
    <submittedName>
        <fullName evidence="2">Conserved protein</fullName>
    </submittedName>
</protein>
<proteinExistence type="predicted"/>
<keyword evidence="3" id="KW-1185">Reference proteome</keyword>
<evidence type="ECO:0000256" key="1">
    <source>
        <dbReference type="SAM" id="Phobius"/>
    </source>
</evidence>
<sequence>MAASPSRQIPWWLFALVLGLNALWLWLYIVPAGWSEEGLLDITRLTARLSVLLFFFTFAASALFKLWRSPLTRWLLANRRYMGLSFALSHFIHLGALTAFFIASPEEPALVAIIGGGIGYAFIAALALTSNDRAQRALGANWRRLHLTGSWYLWAVFLNSYAGRMSEGREPEWLFAGLTGLVLSIALLRFAAWMKLRWRRAVRQAA</sequence>
<feature type="transmembrane region" description="Helical" evidence="1">
    <location>
        <begin position="80"/>
        <end position="103"/>
    </location>
</feature>
<feature type="transmembrane region" description="Helical" evidence="1">
    <location>
        <begin position="109"/>
        <end position="130"/>
    </location>
</feature>
<reference evidence="2 3" key="1">
    <citation type="submission" date="2014-07" db="EMBL/GenBank/DDBJ databases">
        <title>Tepidicaulis marinum gen. nov., sp. nov., a novel marine bacterium denitrifying nitrate to nitrous oxide strictly under microaerobic conditions.</title>
        <authorList>
            <person name="Takeuchi M."/>
            <person name="Yamagishi T."/>
            <person name="Kamagata Y."/>
            <person name="Oshima K."/>
            <person name="Hattori M."/>
            <person name="Katayama T."/>
            <person name="Hanada S."/>
            <person name="Tamaki H."/>
            <person name="Marumo K."/>
            <person name="Maeda H."/>
            <person name="Nedachi M."/>
            <person name="Iwasaki W."/>
            <person name="Suwa Y."/>
            <person name="Sakata S."/>
        </authorList>
    </citation>
    <scope>NUCLEOTIDE SEQUENCE [LARGE SCALE GENOMIC DNA]</scope>
    <source>
        <strain evidence="2 3">MA2</strain>
    </source>
</reference>
<feature type="transmembrane region" description="Helical" evidence="1">
    <location>
        <begin position="173"/>
        <end position="194"/>
    </location>
</feature>
<dbReference type="STRING" id="1333998.M2A_2404"/>
<keyword evidence="1" id="KW-0812">Transmembrane</keyword>
<accession>A0A081BCY7</accession>
<dbReference type="Proteomes" id="UP000028702">
    <property type="component" value="Unassembled WGS sequence"/>
</dbReference>
<keyword evidence="1" id="KW-1133">Transmembrane helix</keyword>
<dbReference type="EMBL" id="BBIO01000013">
    <property type="protein sequence ID" value="GAK45905.1"/>
    <property type="molecule type" value="Genomic_DNA"/>
</dbReference>
<gene>
    <name evidence="2" type="ORF">M2A_2404</name>
</gene>
<dbReference type="AlphaFoldDB" id="A0A081BCY7"/>
<organism evidence="2 3">
    <name type="scientific">Tepidicaulis marinus</name>
    <dbReference type="NCBI Taxonomy" id="1333998"/>
    <lineage>
        <taxon>Bacteria</taxon>
        <taxon>Pseudomonadati</taxon>
        <taxon>Pseudomonadota</taxon>
        <taxon>Alphaproteobacteria</taxon>
        <taxon>Hyphomicrobiales</taxon>
        <taxon>Parvibaculaceae</taxon>
        <taxon>Tepidicaulis</taxon>
    </lineage>
</organism>
<dbReference type="RefSeq" id="WP_045447788.1">
    <property type="nucleotide sequence ID" value="NZ_BBIO01000013.1"/>
</dbReference>
<evidence type="ECO:0000313" key="3">
    <source>
        <dbReference type="Proteomes" id="UP000028702"/>
    </source>
</evidence>
<feature type="transmembrane region" description="Helical" evidence="1">
    <location>
        <begin position="49"/>
        <end position="68"/>
    </location>
</feature>
<evidence type="ECO:0000313" key="2">
    <source>
        <dbReference type="EMBL" id="GAK45905.1"/>
    </source>
</evidence>
<dbReference type="eggNOG" id="COG2717">
    <property type="taxonomic scope" value="Bacteria"/>
</dbReference>
<comment type="caution">
    <text evidence="2">The sequence shown here is derived from an EMBL/GenBank/DDBJ whole genome shotgun (WGS) entry which is preliminary data.</text>
</comment>